<sequence length="193" mass="21193">MGRLSRSESQAKTREQLLASAQALFRQEGYAATSVERIAEAAGYSKGAVYSNFDNKEAIFLEVLERQGRQSLSTLLDDIARAAGAAEAVNLLVCWADVQSRSGSWALVILEHARAAMADTASVRRQEEIIRANWRQLGNVLRRRFPHLTQEGETLGALLHEIAYAPAVTFISRPTAGELMRVAAESLLLHETA</sequence>
<gene>
    <name evidence="6" type="ORF">ABK905_13180</name>
</gene>
<evidence type="ECO:0000313" key="6">
    <source>
        <dbReference type="EMBL" id="XBS71744.1"/>
    </source>
</evidence>
<feature type="domain" description="HTH tetR-type" evidence="5">
    <location>
        <begin position="11"/>
        <end position="71"/>
    </location>
</feature>
<dbReference type="PANTHER" id="PTHR47506:SF6">
    <property type="entry name" value="HTH-TYPE TRANSCRIPTIONAL REPRESSOR NEMR"/>
    <property type="match status" value="1"/>
</dbReference>
<evidence type="ECO:0000256" key="3">
    <source>
        <dbReference type="ARBA" id="ARBA00023163"/>
    </source>
</evidence>
<keyword evidence="2 4" id="KW-0238">DNA-binding</keyword>
<dbReference type="PRINTS" id="PR00455">
    <property type="entry name" value="HTHTETR"/>
</dbReference>
<dbReference type="Gene3D" id="1.10.357.10">
    <property type="entry name" value="Tetracycline Repressor, domain 2"/>
    <property type="match status" value="1"/>
</dbReference>
<dbReference type="AlphaFoldDB" id="A0AAU7QFC5"/>
<dbReference type="SUPFAM" id="SSF46689">
    <property type="entry name" value="Homeodomain-like"/>
    <property type="match status" value="1"/>
</dbReference>
<feature type="DNA-binding region" description="H-T-H motif" evidence="4">
    <location>
        <begin position="34"/>
        <end position="53"/>
    </location>
</feature>
<dbReference type="GO" id="GO:0003677">
    <property type="term" value="F:DNA binding"/>
    <property type="evidence" value="ECO:0007669"/>
    <property type="project" value="UniProtKB-UniRule"/>
</dbReference>
<name>A0AAU7QFC5_9GAMM</name>
<evidence type="ECO:0000259" key="5">
    <source>
        <dbReference type="PROSITE" id="PS50977"/>
    </source>
</evidence>
<dbReference type="InterPro" id="IPR001647">
    <property type="entry name" value="HTH_TetR"/>
</dbReference>
<dbReference type="InterPro" id="IPR009057">
    <property type="entry name" value="Homeodomain-like_sf"/>
</dbReference>
<keyword evidence="3" id="KW-0804">Transcription</keyword>
<accession>A0AAU7QFC5</accession>
<proteinExistence type="predicted"/>
<dbReference type="PANTHER" id="PTHR47506">
    <property type="entry name" value="TRANSCRIPTIONAL REGULATORY PROTEIN"/>
    <property type="match status" value="1"/>
</dbReference>
<dbReference type="EMBL" id="CP157947">
    <property type="protein sequence ID" value="XBS71744.1"/>
    <property type="molecule type" value="Genomic_DNA"/>
</dbReference>
<dbReference type="Pfam" id="PF00440">
    <property type="entry name" value="TetR_N"/>
    <property type="match status" value="1"/>
</dbReference>
<evidence type="ECO:0000256" key="1">
    <source>
        <dbReference type="ARBA" id="ARBA00023015"/>
    </source>
</evidence>
<evidence type="ECO:0000256" key="2">
    <source>
        <dbReference type="ARBA" id="ARBA00023125"/>
    </source>
</evidence>
<keyword evidence="1" id="KW-0805">Transcription regulation</keyword>
<protein>
    <submittedName>
        <fullName evidence="6">TetR/AcrR family transcriptional regulator</fullName>
    </submittedName>
</protein>
<evidence type="ECO:0000256" key="4">
    <source>
        <dbReference type="PROSITE-ProRule" id="PRU00335"/>
    </source>
</evidence>
<dbReference type="PROSITE" id="PS50977">
    <property type="entry name" value="HTH_TETR_2"/>
    <property type="match status" value="1"/>
</dbReference>
<reference evidence="6" key="1">
    <citation type="submission" date="2024-06" db="EMBL/GenBank/DDBJ databases">
        <authorList>
            <person name="Coelho C."/>
            <person name="Bento M."/>
            <person name="Garcia E."/>
            <person name="Camelo A."/>
            <person name="Brandao I."/>
            <person name="Espirito Santo C."/>
            <person name="Trovao J."/>
            <person name="Verissimo A."/>
            <person name="Costa J."/>
            <person name="Tiago I."/>
        </authorList>
    </citation>
    <scope>NUCLEOTIDE SEQUENCE</scope>
    <source>
        <strain evidence="6">KWT182</strain>
    </source>
</reference>
<organism evidence="6">
    <name type="scientific">Acerihabitans sp. KWT182</name>
    <dbReference type="NCBI Taxonomy" id="3157919"/>
    <lineage>
        <taxon>Bacteria</taxon>
        <taxon>Pseudomonadati</taxon>
        <taxon>Pseudomonadota</taxon>
        <taxon>Gammaproteobacteria</taxon>
        <taxon>Enterobacterales</taxon>
        <taxon>Pectobacteriaceae</taxon>
        <taxon>Acerihabitans</taxon>
    </lineage>
</organism>